<accession>A0AAV9IM72</accession>
<protein>
    <recommendedName>
        <fullName evidence="3">Phage protein</fullName>
    </recommendedName>
</protein>
<evidence type="ECO:0000313" key="1">
    <source>
        <dbReference type="EMBL" id="KAK4528525.1"/>
    </source>
</evidence>
<name>A0AAV9IM72_9RHOD</name>
<keyword evidence="2" id="KW-1185">Reference proteome</keyword>
<evidence type="ECO:0000313" key="2">
    <source>
        <dbReference type="Proteomes" id="UP001300502"/>
    </source>
</evidence>
<gene>
    <name evidence="1" type="ORF">GAYE_SCF59G6469</name>
</gene>
<dbReference type="Proteomes" id="UP001300502">
    <property type="component" value="Unassembled WGS sequence"/>
</dbReference>
<proteinExistence type="predicted"/>
<dbReference type="EMBL" id="JANCYU010000065">
    <property type="protein sequence ID" value="KAK4528525.1"/>
    <property type="molecule type" value="Genomic_DNA"/>
</dbReference>
<organism evidence="1 2">
    <name type="scientific">Galdieria yellowstonensis</name>
    <dbReference type="NCBI Taxonomy" id="3028027"/>
    <lineage>
        <taxon>Eukaryota</taxon>
        <taxon>Rhodophyta</taxon>
        <taxon>Bangiophyceae</taxon>
        <taxon>Galdieriales</taxon>
        <taxon>Galdieriaceae</taxon>
        <taxon>Galdieria</taxon>
    </lineage>
</organism>
<comment type="caution">
    <text evidence="1">The sequence shown here is derived from an EMBL/GenBank/DDBJ whole genome shotgun (WGS) entry which is preliminary data.</text>
</comment>
<sequence>MPSHKEQNKGIKISADGYALKLSGIRLDVDGSLVTMVDADDLRALMFKESLKEKSKLHDPKFFKSYYEENKDYFYYMTHTEKKMFLSLEVAREYATLVGNSFLQKYLDKVIEHEHAY</sequence>
<dbReference type="AlphaFoldDB" id="A0AAV9IM72"/>
<reference evidence="1 2" key="1">
    <citation type="submission" date="2022-07" db="EMBL/GenBank/DDBJ databases">
        <title>Genome-wide signatures of adaptation to extreme environments.</title>
        <authorList>
            <person name="Cho C.H."/>
            <person name="Yoon H.S."/>
        </authorList>
    </citation>
    <scope>NUCLEOTIDE SEQUENCE [LARGE SCALE GENOMIC DNA]</scope>
    <source>
        <strain evidence="1 2">108.79 E11</strain>
    </source>
</reference>
<evidence type="ECO:0008006" key="3">
    <source>
        <dbReference type="Google" id="ProtNLM"/>
    </source>
</evidence>